<dbReference type="Gene3D" id="2.160.20.70">
    <property type="match status" value="1"/>
</dbReference>
<dbReference type="Gene3D" id="3.30.70.260">
    <property type="match status" value="1"/>
</dbReference>
<evidence type="ECO:0000256" key="3">
    <source>
        <dbReference type="ARBA" id="ARBA00023210"/>
    </source>
</evidence>
<sequence>MSDIRLNGKMVSFTRITLQTDSLPRLEREISTLAKKLTGMPVIIDSTLALPLEPVLNLLREHNLQPLAVVEGFLADQARAIQFPVLPADPNMQRVAPTEPPTVAENTAFGAKKKKTEPVTIVGDTLHKETLRTGQRIVVEEGNLILMADMNSGAELISGGSIHVYGTARGRLMAGAGGALNAHIFCQRLEAELVSVSGTFCVAEDIPADMIGQAVHISLSNEGTLEFNKINH</sequence>
<dbReference type="InterPro" id="IPR036145">
    <property type="entry name" value="MinC_C_sf"/>
</dbReference>
<dbReference type="EMBL" id="CP031222">
    <property type="protein sequence ID" value="AXI02174.1"/>
    <property type="molecule type" value="Genomic_DNA"/>
</dbReference>
<feature type="domain" description="Septum formation inhibitor MinC N-terminal" evidence="8">
    <location>
        <begin position="4"/>
        <end position="66"/>
    </location>
</feature>
<evidence type="ECO:0000259" key="8">
    <source>
        <dbReference type="Pfam" id="PF05209"/>
    </source>
</evidence>
<dbReference type="InterPro" id="IPR013033">
    <property type="entry name" value="MinC"/>
</dbReference>
<comment type="similarity">
    <text evidence="1 6">Belongs to the MinC family.</text>
</comment>
<dbReference type="HAMAP" id="MF_00267">
    <property type="entry name" value="MinC"/>
    <property type="match status" value="1"/>
</dbReference>
<dbReference type="InterPro" id="IPR007874">
    <property type="entry name" value="MinC_N"/>
</dbReference>
<evidence type="ECO:0000313" key="9">
    <source>
        <dbReference type="EMBL" id="AXI02174.1"/>
    </source>
</evidence>
<dbReference type="KEGG" id="mbah:HYN46_04475"/>
<keyword evidence="3 6" id="KW-0717">Septation</keyword>
<feature type="domain" description="Septum formation inhibitor MinC C-terminal" evidence="7">
    <location>
        <begin position="127"/>
        <end position="222"/>
    </location>
</feature>
<dbReference type="PANTHER" id="PTHR34108:SF1">
    <property type="entry name" value="SEPTUM SITE-DETERMINING PROTEIN MINC"/>
    <property type="match status" value="1"/>
</dbReference>
<evidence type="ECO:0000313" key="10">
    <source>
        <dbReference type="Proteomes" id="UP000253940"/>
    </source>
</evidence>
<evidence type="ECO:0000256" key="2">
    <source>
        <dbReference type="ARBA" id="ARBA00022618"/>
    </source>
</evidence>
<evidence type="ECO:0000256" key="6">
    <source>
        <dbReference type="HAMAP-Rule" id="MF_00267"/>
    </source>
</evidence>
<dbReference type="OrthoDB" id="9794530at2"/>
<name>A0A345P4G5_9GAMM</name>
<keyword evidence="4 6" id="KW-0131">Cell cycle</keyword>
<dbReference type="InterPro" id="IPR016098">
    <property type="entry name" value="CAP/MinC_C"/>
</dbReference>
<dbReference type="GO" id="GO:0051302">
    <property type="term" value="P:regulation of cell division"/>
    <property type="evidence" value="ECO:0007669"/>
    <property type="project" value="InterPro"/>
</dbReference>
<dbReference type="RefSeq" id="WP_114898284.1">
    <property type="nucleotide sequence ID" value="NZ_CP031222.1"/>
</dbReference>
<dbReference type="InterPro" id="IPR005526">
    <property type="entry name" value="Septum_form_inhib_MinC_C"/>
</dbReference>
<dbReference type="AlphaFoldDB" id="A0A345P4G5"/>
<dbReference type="PANTHER" id="PTHR34108">
    <property type="entry name" value="SEPTUM SITE-DETERMINING PROTEIN MINC"/>
    <property type="match status" value="1"/>
</dbReference>
<dbReference type="GO" id="GO:0000917">
    <property type="term" value="P:division septum assembly"/>
    <property type="evidence" value="ECO:0007669"/>
    <property type="project" value="UniProtKB-KW"/>
</dbReference>
<evidence type="ECO:0000256" key="1">
    <source>
        <dbReference type="ARBA" id="ARBA00006291"/>
    </source>
</evidence>
<evidence type="ECO:0000256" key="5">
    <source>
        <dbReference type="ARBA" id="ARBA00025606"/>
    </source>
</evidence>
<evidence type="ECO:0000256" key="4">
    <source>
        <dbReference type="ARBA" id="ARBA00023306"/>
    </source>
</evidence>
<dbReference type="SUPFAM" id="SSF63848">
    <property type="entry name" value="Cell-division inhibitor MinC, C-terminal domain"/>
    <property type="match status" value="1"/>
</dbReference>
<reference evidence="9 10" key="1">
    <citation type="submission" date="2018-07" db="EMBL/GenBank/DDBJ databases">
        <title>Genome sequencing of Moraxellaceae gen. HYN0046.</title>
        <authorList>
            <person name="Kim M."/>
            <person name="Yi H."/>
        </authorList>
    </citation>
    <scope>NUCLEOTIDE SEQUENCE [LARGE SCALE GENOMIC DNA]</scope>
    <source>
        <strain evidence="9 10">HYN0046</strain>
    </source>
</reference>
<dbReference type="GO" id="GO:1901891">
    <property type="term" value="P:regulation of cell septum assembly"/>
    <property type="evidence" value="ECO:0007669"/>
    <property type="project" value="InterPro"/>
</dbReference>
<accession>A0A345P4G5</accession>
<protein>
    <recommendedName>
        <fullName evidence="6">Probable septum site-determining protein MinC</fullName>
    </recommendedName>
</protein>
<dbReference type="Pfam" id="PF05209">
    <property type="entry name" value="MinC_N"/>
    <property type="match status" value="1"/>
</dbReference>
<gene>
    <name evidence="6 9" type="primary">minC</name>
    <name evidence="9" type="ORF">HYN46_04475</name>
</gene>
<keyword evidence="2 6" id="KW-0132">Cell division</keyword>
<comment type="function">
    <text evidence="5 6">Cell division inhibitor that blocks the formation of polar Z ring septums. Rapidly oscillates between the poles of the cell to destabilize FtsZ filaments that have formed before they mature into polar Z rings. Prevents FtsZ polymerization.</text>
</comment>
<dbReference type="GO" id="GO:0000902">
    <property type="term" value="P:cell morphogenesis"/>
    <property type="evidence" value="ECO:0007669"/>
    <property type="project" value="InterPro"/>
</dbReference>
<dbReference type="Pfam" id="PF03775">
    <property type="entry name" value="MinC_C"/>
    <property type="match status" value="1"/>
</dbReference>
<organism evidence="9 10">
    <name type="scientific">Aquirhabdus parva</name>
    <dbReference type="NCBI Taxonomy" id="2283318"/>
    <lineage>
        <taxon>Bacteria</taxon>
        <taxon>Pseudomonadati</taxon>
        <taxon>Pseudomonadota</taxon>
        <taxon>Gammaproteobacteria</taxon>
        <taxon>Moraxellales</taxon>
        <taxon>Moraxellaceae</taxon>
        <taxon>Aquirhabdus</taxon>
    </lineage>
</organism>
<comment type="subunit">
    <text evidence="6">Interacts with MinD and FtsZ.</text>
</comment>
<keyword evidence="10" id="KW-1185">Reference proteome</keyword>
<proteinExistence type="inferred from homology"/>
<evidence type="ECO:0000259" key="7">
    <source>
        <dbReference type="Pfam" id="PF03775"/>
    </source>
</evidence>
<dbReference type="Proteomes" id="UP000253940">
    <property type="component" value="Chromosome"/>
</dbReference>
<dbReference type="NCBIfam" id="TIGR01222">
    <property type="entry name" value="minC"/>
    <property type="match status" value="1"/>
</dbReference>